<dbReference type="KEGG" id="vg:65130353"/>
<name>A0A7M1S0P9_9CAUD</name>
<proteinExistence type="predicted"/>
<evidence type="ECO:0000313" key="2">
    <source>
        <dbReference type="EMBL" id="QOR59741.1"/>
    </source>
</evidence>
<keyword evidence="1" id="KW-0812">Transmembrane</keyword>
<dbReference type="Proteomes" id="UP000594097">
    <property type="component" value="Segment"/>
</dbReference>
<accession>A0A7M1S0P9</accession>
<keyword evidence="1" id="KW-0472">Membrane</keyword>
<dbReference type="EMBL" id="MT774393">
    <property type="protein sequence ID" value="QOR59741.1"/>
    <property type="molecule type" value="Genomic_DNA"/>
</dbReference>
<dbReference type="RefSeq" id="YP_010111899.1">
    <property type="nucleotide sequence ID" value="NC_055886.1"/>
</dbReference>
<reference evidence="2 3" key="1">
    <citation type="submission" date="2020-07" db="EMBL/GenBank/DDBJ databases">
        <title>Taxonomic proposal: Crassvirales, a new order of highly abundant and diverse bacterial viruses.</title>
        <authorList>
            <person name="Shkoporov A.N."/>
            <person name="Stockdale S.R."/>
            <person name="Guerin E."/>
            <person name="Ross R.P."/>
            <person name="Hill C."/>
        </authorList>
    </citation>
    <scope>NUCLEOTIDE SEQUENCE [LARGE SCALE GENOMIC DNA]</scope>
</reference>
<keyword evidence="3" id="KW-1185">Reference proteome</keyword>
<evidence type="ECO:0000313" key="3">
    <source>
        <dbReference type="Proteomes" id="UP000594097"/>
    </source>
</evidence>
<protein>
    <submittedName>
        <fullName evidence="2">Uncharacterized protein</fullName>
    </submittedName>
</protein>
<feature type="transmembrane region" description="Helical" evidence="1">
    <location>
        <begin position="105"/>
        <end position="125"/>
    </location>
</feature>
<organism evidence="2 3">
    <name type="scientific">uncultured phage cr127_1</name>
    <dbReference type="NCBI Taxonomy" id="2772077"/>
    <lineage>
        <taxon>Viruses</taxon>
        <taxon>Duplodnaviria</taxon>
        <taxon>Heunggongvirae</taxon>
        <taxon>Uroviricota</taxon>
        <taxon>Caudoviricetes</taxon>
        <taxon>Crassvirales</taxon>
        <taxon>Crevaviridae</taxon>
        <taxon>Doltivirinae</taxon>
        <taxon>Kahucivirus</taxon>
        <taxon>Kahucivirus intestinalis</taxon>
    </lineage>
</organism>
<evidence type="ECO:0000256" key="1">
    <source>
        <dbReference type="SAM" id="Phobius"/>
    </source>
</evidence>
<dbReference type="GeneID" id="65130353"/>
<sequence length="126" mass="14422">MKTNKEFVKRIIATVQLKTLIRLLKVQASAKLTDKEKDVQKEVNELIPEIYTDEDLKRIISELLLESKELKKMLIRLTNYSSIALSKTSVRYILASKANKTYKTIIVILSIALLVSILGIIFVLLF</sequence>
<keyword evidence="1" id="KW-1133">Transmembrane helix</keyword>